<dbReference type="PATRIC" id="fig|502682.8.peg.2320"/>
<keyword evidence="1 2" id="KW-0560">Oxidoreductase</keyword>
<protein>
    <submittedName>
        <fullName evidence="3">Aldehyde dehydrogenase</fullName>
    </submittedName>
</protein>
<gene>
    <name evidence="3" type="ORF">AAW01_11370</name>
</gene>
<accession>A0A0G9MMU4</accession>
<evidence type="ECO:0000313" key="4">
    <source>
        <dbReference type="Proteomes" id="UP000053070"/>
    </source>
</evidence>
<dbReference type="InterPro" id="IPR016162">
    <property type="entry name" value="Ald_DH_N"/>
</dbReference>
<dbReference type="GO" id="GO:0016620">
    <property type="term" value="F:oxidoreductase activity, acting on the aldehyde or oxo group of donors, NAD or NADP as acceptor"/>
    <property type="evidence" value="ECO:0007669"/>
    <property type="project" value="InterPro"/>
</dbReference>
<comment type="caution">
    <text evidence="3">The sequence shown here is derived from an EMBL/GenBank/DDBJ whole genome shotgun (WGS) entry which is preliminary data.</text>
</comment>
<dbReference type="Proteomes" id="UP000053070">
    <property type="component" value="Unassembled WGS sequence"/>
</dbReference>
<dbReference type="STRING" id="502682.BMF35_a1268"/>
<dbReference type="InterPro" id="IPR029510">
    <property type="entry name" value="Ald_DH_CS_GLU"/>
</dbReference>
<organism evidence="3 4">
    <name type="scientific">Aurantiacibacter gangjinensis</name>
    <dbReference type="NCBI Taxonomy" id="502682"/>
    <lineage>
        <taxon>Bacteria</taxon>
        <taxon>Pseudomonadati</taxon>
        <taxon>Pseudomonadota</taxon>
        <taxon>Alphaproteobacteria</taxon>
        <taxon>Sphingomonadales</taxon>
        <taxon>Erythrobacteraceae</taxon>
        <taxon>Aurantiacibacter</taxon>
    </lineage>
</organism>
<dbReference type="Gene3D" id="3.40.605.10">
    <property type="entry name" value="Aldehyde Dehydrogenase, Chain A, domain 1"/>
    <property type="match status" value="1"/>
</dbReference>
<dbReference type="AlphaFoldDB" id="A0A0G9MMU4"/>
<reference evidence="3 4" key="1">
    <citation type="submission" date="2015-04" db="EMBL/GenBank/DDBJ databases">
        <title>The draft genome sequence of Erythrobacr gangjinensis K7-2.</title>
        <authorList>
            <person name="Zhuang L."/>
            <person name="Liu Y."/>
            <person name="Shao Z."/>
        </authorList>
    </citation>
    <scope>NUCLEOTIDE SEQUENCE [LARGE SCALE GENOMIC DNA]</scope>
    <source>
        <strain evidence="3 4">K7-2</strain>
    </source>
</reference>
<dbReference type="RefSeq" id="WP_047007368.1">
    <property type="nucleotide sequence ID" value="NZ_CP018097.1"/>
</dbReference>
<name>A0A0G9MMU4_9SPHN</name>
<comment type="similarity">
    <text evidence="2">Belongs to the aldehyde dehydrogenase family.</text>
</comment>
<evidence type="ECO:0000313" key="3">
    <source>
        <dbReference type="EMBL" id="KLE32020.1"/>
    </source>
</evidence>
<keyword evidence="4" id="KW-1185">Reference proteome</keyword>
<evidence type="ECO:0000256" key="1">
    <source>
        <dbReference type="ARBA" id="ARBA00023002"/>
    </source>
</evidence>
<dbReference type="Pfam" id="PF00171">
    <property type="entry name" value="Aldedh"/>
    <property type="match status" value="1"/>
</dbReference>
<dbReference type="SUPFAM" id="SSF53720">
    <property type="entry name" value="ALDH-like"/>
    <property type="match status" value="1"/>
</dbReference>
<evidence type="ECO:0000256" key="2">
    <source>
        <dbReference type="RuleBase" id="RU003345"/>
    </source>
</evidence>
<dbReference type="KEGG" id="egn:BMF35_a1268"/>
<dbReference type="EMBL" id="LBHC01000002">
    <property type="protein sequence ID" value="KLE32020.1"/>
    <property type="molecule type" value="Genomic_DNA"/>
</dbReference>
<sequence length="472" mass="49555">MKATNPRTGKADYEFATDTPDSVAEAARELRDRQGAWEAMGVSARAKVLLRLADLVEANEQAIFDALAIDTGRRAIARMEVQGLARNCRRWAARAPELMDGLPRDATPSLTPGVEIVPEFSAFPLFGAIAPWNFPILLSHIDAVPALMAGCAALVKPSEVTPRFVEPMRDVLAQLPELPLRYVMGGPEVGQALIAHVDYVCFTGSTETGRKVAEAAARALIPANLELGGKDPMIVTASADPAWAANVALRSSVVATGQACQSIERIYVAREVADPFLDALVAGAETVTLTHPDPGSGHLGPFIFPAQAEKIAAQIADARAGGAKVLTGGEVERLGGGAYLRPTILTDVTPDMAVIREETFGPVLPVTVFDTLDDAIAMANDSTYGLSAAVLAGSMEEAAAIGSQLEAGAISLQDGALTSMVGDATNHSRGKSGLGPSRMGDEGFLRFLRRKALIRQTGQAAPIDAFAEGPPQ</sequence>
<dbReference type="InterPro" id="IPR016161">
    <property type="entry name" value="Ald_DH/histidinol_DH"/>
</dbReference>
<dbReference type="OrthoDB" id="9761688at2"/>
<dbReference type="InterPro" id="IPR015590">
    <property type="entry name" value="Aldehyde_DH_dom"/>
</dbReference>
<dbReference type="PANTHER" id="PTHR11699">
    <property type="entry name" value="ALDEHYDE DEHYDROGENASE-RELATED"/>
    <property type="match status" value="1"/>
</dbReference>
<dbReference type="Gene3D" id="3.40.309.10">
    <property type="entry name" value="Aldehyde Dehydrogenase, Chain A, domain 2"/>
    <property type="match status" value="1"/>
</dbReference>
<dbReference type="InterPro" id="IPR016163">
    <property type="entry name" value="Ald_DH_C"/>
</dbReference>
<proteinExistence type="inferred from homology"/>
<dbReference type="PROSITE" id="PS00687">
    <property type="entry name" value="ALDEHYDE_DEHYDR_GLU"/>
    <property type="match status" value="1"/>
</dbReference>